<dbReference type="AlphaFoldDB" id="A0A178F6R7"/>
<feature type="region of interest" description="Disordered" evidence="1">
    <location>
        <begin position="86"/>
        <end position="236"/>
    </location>
</feature>
<accession>A0A178F6R7</accession>
<evidence type="ECO:0000256" key="1">
    <source>
        <dbReference type="SAM" id="MobiDB-lite"/>
    </source>
</evidence>
<proteinExistence type="predicted"/>
<feature type="domain" description="SUZ" evidence="2">
    <location>
        <begin position="59"/>
        <end position="159"/>
    </location>
</feature>
<dbReference type="EMBL" id="LHPM01000008">
    <property type="protein sequence ID" value="OAL68059.1"/>
    <property type="molecule type" value="Genomic_DNA"/>
</dbReference>
<feature type="compositionally biased region" description="Low complexity" evidence="1">
    <location>
        <begin position="156"/>
        <end position="173"/>
    </location>
</feature>
<evidence type="ECO:0000313" key="4">
    <source>
        <dbReference type="Proteomes" id="UP000243015"/>
    </source>
</evidence>
<dbReference type="PROSITE" id="PS51673">
    <property type="entry name" value="SUZ"/>
    <property type="match status" value="1"/>
</dbReference>
<comment type="caution">
    <text evidence="3">The sequence shown here is derived from an EMBL/GenBank/DDBJ whole genome shotgun (WGS) entry which is preliminary data.</text>
</comment>
<feature type="compositionally biased region" description="Basic and acidic residues" evidence="1">
    <location>
        <begin position="198"/>
        <end position="208"/>
    </location>
</feature>
<organism evidence="3 4">
    <name type="scientific">Trichophyton rubrum</name>
    <name type="common">Athlete's foot fungus</name>
    <name type="synonym">Epidermophyton rubrum</name>
    <dbReference type="NCBI Taxonomy" id="5551"/>
    <lineage>
        <taxon>Eukaryota</taxon>
        <taxon>Fungi</taxon>
        <taxon>Dikarya</taxon>
        <taxon>Ascomycota</taxon>
        <taxon>Pezizomycotina</taxon>
        <taxon>Eurotiomycetes</taxon>
        <taxon>Eurotiomycetidae</taxon>
        <taxon>Onygenales</taxon>
        <taxon>Arthrodermataceae</taxon>
        <taxon>Trichophyton</taxon>
    </lineage>
</organism>
<dbReference type="InterPro" id="IPR024771">
    <property type="entry name" value="SUZ"/>
</dbReference>
<protein>
    <recommendedName>
        <fullName evidence="2">SUZ domain-containing protein</fullName>
    </recommendedName>
</protein>
<feature type="compositionally biased region" description="Acidic residues" evidence="1">
    <location>
        <begin position="111"/>
        <end position="120"/>
    </location>
</feature>
<dbReference type="Proteomes" id="UP000243015">
    <property type="component" value="Unassembled WGS sequence"/>
</dbReference>
<gene>
    <name evidence="3" type="ORF">A7C99_0455</name>
</gene>
<dbReference type="VEuPathDB" id="FungiDB:TERG_07289"/>
<sequence>MNRTDRIPDAWDADWESIVDKPSQAREPVPEKKLSARAAKAQRRAEHAEFNRQLWAEAETPQTFHFLESRSTVPLKSEYKVPMKVLARKPQSNRSGLESGIQGLSVQDQGQGDDDDDEDFEGKPGKLTYEERVAKAQKEREEKQRKYEEVRERLFGSSTPGSGASSPGNGTPPRQGQHQGGEGKKRGRNNRSNTGGNRENKERRDRDNANASPKTQGRLFDPNYSPKTNSSYVQRKEKERAVGEFSREAPLQPQLDRALKLLAGRRWTYRHIGHLPLASLHPASMGETSYERNIGCEDTYSLNSGLEIGAEERHCYNSLLNLG</sequence>
<evidence type="ECO:0000259" key="2">
    <source>
        <dbReference type="PROSITE" id="PS51673"/>
    </source>
</evidence>
<evidence type="ECO:0000313" key="3">
    <source>
        <dbReference type="EMBL" id="OAL68059.1"/>
    </source>
</evidence>
<reference evidence="3 4" key="1">
    <citation type="submission" date="2016-05" db="EMBL/GenBank/DDBJ databases">
        <title>Genome sequencing of Trichophyton rubrum CMCC(F)T1i isolated from hair.</title>
        <authorList>
            <person name="Zhan P."/>
            <person name="Tao Y."/>
            <person name="Liu W."/>
        </authorList>
    </citation>
    <scope>NUCLEOTIDE SEQUENCE [LARGE SCALE GENOMIC DNA]</scope>
    <source>
        <strain evidence="4">CMCC(F)T1i</strain>
    </source>
</reference>
<feature type="region of interest" description="Disordered" evidence="1">
    <location>
        <begin position="14"/>
        <end position="45"/>
    </location>
</feature>
<name>A0A178F6R7_TRIRU</name>
<feature type="compositionally biased region" description="Basic and acidic residues" evidence="1">
    <location>
        <begin position="121"/>
        <end position="154"/>
    </location>
</feature>
<feature type="compositionally biased region" description="Polar residues" evidence="1">
    <location>
        <begin position="90"/>
        <end position="106"/>
    </location>
</feature>